<dbReference type="PANTHER" id="PTHR33741">
    <property type="entry name" value="TRANSMEMBRANE PROTEIN DDB_G0269096-RELATED"/>
    <property type="match status" value="1"/>
</dbReference>
<organism evidence="3 4">
    <name type="scientific">Candidatus Lambdaproteobacteria bacterium RIFOXYD2_FULL_50_16</name>
    <dbReference type="NCBI Taxonomy" id="1817772"/>
    <lineage>
        <taxon>Bacteria</taxon>
        <taxon>Pseudomonadati</taxon>
        <taxon>Pseudomonadota</taxon>
        <taxon>Candidatus Lambdaproteobacteria</taxon>
    </lineage>
</organism>
<dbReference type="Proteomes" id="UP000178449">
    <property type="component" value="Unassembled WGS sequence"/>
</dbReference>
<evidence type="ECO:0000256" key="1">
    <source>
        <dbReference type="SAM" id="Phobius"/>
    </source>
</evidence>
<sequence>MIKAYFAKMAGKGQSAPLTPPAEIYWSWLGSFLGISAVAGLHYFWAAPQDLVMIIGSFGASAVLVYGAISSPLAQPRNLIGGHFLSALVGVACFQFFGDMPVLAGALAVSLAIVLMQLTITLHPPGGATALIAVIGSDNLHNLGYFYALIPALSGALVMLVVALLVNNLAPTRKYPMYWL</sequence>
<dbReference type="Pfam" id="PF04982">
    <property type="entry name" value="TM_HPP"/>
    <property type="match status" value="1"/>
</dbReference>
<feature type="transmembrane region" description="Helical" evidence="1">
    <location>
        <begin position="104"/>
        <end position="124"/>
    </location>
</feature>
<gene>
    <name evidence="3" type="ORF">A2527_04880</name>
</gene>
<protein>
    <recommendedName>
        <fullName evidence="2">HPP transmembrane region domain-containing protein</fullName>
    </recommendedName>
</protein>
<comment type="caution">
    <text evidence="3">The sequence shown here is derived from an EMBL/GenBank/DDBJ whole genome shotgun (WGS) entry which is preliminary data.</text>
</comment>
<reference evidence="3 4" key="1">
    <citation type="journal article" date="2016" name="Nat. Commun.">
        <title>Thousands of microbial genomes shed light on interconnected biogeochemical processes in an aquifer system.</title>
        <authorList>
            <person name="Anantharaman K."/>
            <person name="Brown C.T."/>
            <person name="Hug L.A."/>
            <person name="Sharon I."/>
            <person name="Castelle C.J."/>
            <person name="Probst A.J."/>
            <person name="Thomas B.C."/>
            <person name="Singh A."/>
            <person name="Wilkins M.J."/>
            <person name="Karaoz U."/>
            <person name="Brodie E.L."/>
            <person name="Williams K.H."/>
            <person name="Hubbard S.S."/>
            <person name="Banfield J.F."/>
        </authorList>
    </citation>
    <scope>NUCLEOTIDE SEQUENCE [LARGE SCALE GENOMIC DNA]</scope>
</reference>
<evidence type="ECO:0000259" key="2">
    <source>
        <dbReference type="Pfam" id="PF04982"/>
    </source>
</evidence>
<dbReference type="InterPro" id="IPR058581">
    <property type="entry name" value="TM_HPP"/>
</dbReference>
<dbReference type="EMBL" id="MFNE01000023">
    <property type="protein sequence ID" value="OGG95444.1"/>
    <property type="molecule type" value="Genomic_DNA"/>
</dbReference>
<feature type="transmembrane region" description="Helical" evidence="1">
    <location>
        <begin position="144"/>
        <end position="166"/>
    </location>
</feature>
<dbReference type="AlphaFoldDB" id="A0A1F6GBI7"/>
<dbReference type="STRING" id="1817772.A2527_04880"/>
<feature type="transmembrane region" description="Helical" evidence="1">
    <location>
        <begin position="79"/>
        <end position="97"/>
    </location>
</feature>
<evidence type="ECO:0000313" key="4">
    <source>
        <dbReference type="Proteomes" id="UP000178449"/>
    </source>
</evidence>
<keyword evidence="1" id="KW-1133">Transmembrane helix</keyword>
<feature type="transmembrane region" description="Helical" evidence="1">
    <location>
        <begin position="51"/>
        <end position="73"/>
    </location>
</feature>
<dbReference type="PANTHER" id="PTHR33741:SF5">
    <property type="entry name" value="TRANSMEMBRANE PROTEIN DDB_G0269096-RELATED"/>
    <property type="match status" value="1"/>
</dbReference>
<dbReference type="InterPro" id="IPR007065">
    <property type="entry name" value="HPP"/>
</dbReference>
<keyword evidence="1" id="KW-0472">Membrane</keyword>
<evidence type="ECO:0000313" key="3">
    <source>
        <dbReference type="EMBL" id="OGG95444.1"/>
    </source>
</evidence>
<feature type="domain" description="HPP transmembrane region" evidence="2">
    <location>
        <begin position="19"/>
        <end position="176"/>
    </location>
</feature>
<accession>A0A1F6GBI7</accession>
<feature type="transmembrane region" description="Helical" evidence="1">
    <location>
        <begin position="25"/>
        <end position="44"/>
    </location>
</feature>
<proteinExistence type="predicted"/>
<keyword evidence="1" id="KW-0812">Transmembrane</keyword>
<name>A0A1F6GBI7_9PROT</name>